<evidence type="ECO:0000313" key="2">
    <source>
        <dbReference type="WBParaSite" id="maker-uti_cns_0002744-snap-gene-0.12-mRNA-1"/>
    </source>
</evidence>
<evidence type="ECO:0000313" key="1">
    <source>
        <dbReference type="Proteomes" id="UP000095280"/>
    </source>
</evidence>
<dbReference type="PANTHER" id="PTHR43319">
    <property type="entry name" value="BETA-LACTAMASE-RELATED"/>
    <property type="match status" value="1"/>
</dbReference>
<protein>
    <submittedName>
        <fullName evidence="2">Beta-lactamase domain-containing protein</fullName>
    </submittedName>
</protein>
<dbReference type="WBParaSite" id="maker-uti_cns_0002744-snap-gene-0.12-mRNA-1">
    <property type="protein sequence ID" value="maker-uti_cns_0002744-snap-gene-0.12-mRNA-1"/>
    <property type="gene ID" value="maker-uti_cns_0002744-snap-gene-0.12"/>
</dbReference>
<sequence length="440" mass="48492">MSILHLNSGLAKAALVLVVIATVSYYVNRRYLQPPLVMDGSSSHDFRPVARRFKQIIESRSESGAGFAVYFKGEAVLEMTAGYRDLDYLVPWSHTTLAYGMSICKAVAALCLAQLVDRGFANYSEPVAKYWPEFGQAGKESITLRQLLSHQAGLVGLDRRLTFSEIAENAPVVAEILAKQKPALPLGTVAYHGLTFGLYADQLIRRIDPKGRSIDQYFHEEIAKPASVEAYIGLSRYQFYRLARVHFSIGWNLLAQLLTLDIDALNSYLRPGLTKIGYLMSFEVIDTDVYLYRLNDPDVAALPFSSVNLVTNAASLARLFSLIASNGTIDGKRIIGPHTLAGLFDSNLTVSTDFDPGNGLPVTVNAGFFVRRSPLGSTMIGHLGFGGQLVWSDLEHSVTMACLTNHLRPCSPKRDWIHAQLIESVYETVAKIAAKKKSKK</sequence>
<dbReference type="PANTHER" id="PTHR43319:SF3">
    <property type="entry name" value="BETA-LACTAMASE-RELATED DOMAIN-CONTAINING PROTEIN"/>
    <property type="match status" value="1"/>
</dbReference>
<dbReference type="STRING" id="282301.A0A1I8GQ04"/>
<dbReference type="Gene3D" id="3.40.710.10">
    <property type="entry name" value="DD-peptidase/beta-lactamase superfamily"/>
    <property type="match status" value="1"/>
</dbReference>
<keyword evidence="1" id="KW-1185">Reference proteome</keyword>
<dbReference type="Pfam" id="PF00144">
    <property type="entry name" value="Beta-lactamase"/>
    <property type="match status" value="1"/>
</dbReference>
<dbReference type="InterPro" id="IPR052907">
    <property type="entry name" value="Beta-lactamase/esterase"/>
</dbReference>
<dbReference type="SUPFAM" id="SSF56601">
    <property type="entry name" value="beta-lactamase/transpeptidase-like"/>
    <property type="match status" value="1"/>
</dbReference>
<dbReference type="Proteomes" id="UP000095280">
    <property type="component" value="Unplaced"/>
</dbReference>
<reference evidence="2" key="1">
    <citation type="submission" date="2016-11" db="UniProtKB">
        <authorList>
            <consortium name="WormBaseParasite"/>
        </authorList>
    </citation>
    <scope>IDENTIFICATION</scope>
</reference>
<dbReference type="InterPro" id="IPR001466">
    <property type="entry name" value="Beta-lactam-related"/>
</dbReference>
<accession>A0A1I8GQ04</accession>
<organism evidence="1 2">
    <name type="scientific">Macrostomum lignano</name>
    <dbReference type="NCBI Taxonomy" id="282301"/>
    <lineage>
        <taxon>Eukaryota</taxon>
        <taxon>Metazoa</taxon>
        <taxon>Spiralia</taxon>
        <taxon>Lophotrochozoa</taxon>
        <taxon>Platyhelminthes</taxon>
        <taxon>Rhabditophora</taxon>
        <taxon>Macrostomorpha</taxon>
        <taxon>Macrostomida</taxon>
        <taxon>Macrostomidae</taxon>
        <taxon>Macrostomum</taxon>
    </lineage>
</organism>
<proteinExistence type="predicted"/>
<dbReference type="InterPro" id="IPR012338">
    <property type="entry name" value="Beta-lactam/transpept-like"/>
</dbReference>
<dbReference type="OrthoDB" id="5946976at2759"/>
<name>A0A1I8GQ04_9PLAT</name>
<dbReference type="AlphaFoldDB" id="A0A1I8GQ04"/>